<evidence type="ECO:0000313" key="5">
    <source>
        <dbReference type="Proteomes" id="UP000294613"/>
    </source>
</evidence>
<dbReference type="AlphaFoldDB" id="A0A4R3JPK9"/>
<evidence type="ECO:0000259" key="2">
    <source>
        <dbReference type="Pfam" id="PF01882"/>
    </source>
</evidence>
<dbReference type="PANTHER" id="PTHR34351">
    <property type="entry name" value="SLR1927 PROTEIN-RELATED"/>
    <property type="match status" value="1"/>
</dbReference>
<dbReference type="Proteomes" id="UP000702954">
    <property type="component" value="Unassembled WGS sequence"/>
</dbReference>
<comment type="caution">
    <text evidence="4">The sequence shown here is derived from an EMBL/GenBank/DDBJ whole genome shotgun (WGS) entry which is preliminary data.</text>
</comment>
<feature type="transmembrane region" description="Helical" evidence="1">
    <location>
        <begin position="5"/>
        <end position="23"/>
    </location>
</feature>
<dbReference type="Pfam" id="PF01882">
    <property type="entry name" value="DUF58"/>
    <property type="match status" value="1"/>
</dbReference>
<reference evidence="3 6" key="1">
    <citation type="journal article" date="2018" name="Int. J. Syst. Evol. Microbiol.">
        <title>Draft Genome Sequence of Faecalimonas umbilicata JCM 30896T, an Acetate-Producing Bacterium Isolated from Human Feces.</title>
        <authorList>
            <person name="Sakamoto M."/>
            <person name="Ikeyama N."/>
            <person name="Yuki M."/>
            <person name="Ohkuma M."/>
        </authorList>
    </citation>
    <scope>NUCLEOTIDE SEQUENCE [LARGE SCALE GENOMIC DNA]</scope>
    <source>
        <strain evidence="3 6">EGH7</strain>
    </source>
</reference>
<evidence type="ECO:0000313" key="6">
    <source>
        <dbReference type="Proteomes" id="UP000702954"/>
    </source>
</evidence>
<dbReference type="EMBL" id="SLZV01000008">
    <property type="protein sequence ID" value="TCS68480.1"/>
    <property type="molecule type" value="Genomic_DNA"/>
</dbReference>
<keyword evidence="1" id="KW-0812">Transmembrane</keyword>
<feature type="domain" description="DUF58" evidence="2">
    <location>
        <begin position="198"/>
        <end position="266"/>
    </location>
</feature>
<keyword evidence="1" id="KW-0472">Membrane</keyword>
<gene>
    <name evidence="4" type="ORF">EDD74_10858</name>
    <name evidence="3" type="ORF">FAEUMB_10180</name>
</gene>
<accession>A0A4R3JPK9</accession>
<dbReference type="RefSeq" id="WP_116441335.1">
    <property type="nucleotide sequence ID" value="NZ_BHEO01000002.1"/>
</dbReference>
<organism evidence="4 5">
    <name type="scientific">Faecalimonas umbilicata</name>
    <dbReference type="NCBI Taxonomy" id="1912855"/>
    <lineage>
        <taxon>Bacteria</taxon>
        <taxon>Bacillati</taxon>
        <taxon>Bacillota</taxon>
        <taxon>Clostridia</taxon>
        <taxon>Lachnospirales</taxon>
        <taxon>Lachnospiraceae</taxon>
        <taxon>Faecalimonas</taxon>
    </lineage>
</organism>
<evidence type="ECO:0000313" key="3">
    <source>
        <dbReference type="EMBL" id="GBU04477.1"/>
    </source>
</evidence>
<reference evidence="4 5" key="2">
    <citation type="submission" date="2019-03" db="EMBL/GenBank/DDBJ databases">
        <title>Genomic Encyclopedia of Type Strains, Phase IV (KMG-IV): sequencing the most valuable type-strain genomes for metagenomic binning, comparative biology and taxonomic classification.</title>
        <authorList>
            <person name="Goeker M."/>
        </authorList>
    </citation>
    <scope>NUCLEOTIDE SEQUENCE [LARGE SCALE GENOMIC DNA]</scope>
    <source>
        <strain evidence="4 5">DSM 103426</strain>
    </source>
</reference>
<sequence>MRGKIVYAGILAVTVYLNMLYHWELGNFVLAFEGMFLLLLLCNAGISWSGVSAEWKHTKLFVEEGEALQSQIFVRNRLCIPVCKLRIDLSYQYAGEEKKRKERLWVAVRAKEKKQIAVKHLQKYSGKVCAELVDCRVYDVLGIWSFRKRMKKKAEILIFPKTYPIVTEVTVQTSNFSLEGERFSEEVSGDDPSELFALRDYQPGDRMARIHWKLSARKGEWYVKEFGRPVGTAVLLLLEPVWKEGGQSAAEISRYLQTAVSLVRSLLNAECSHVVSWIMENGELERARIFTEEDVYLFAIRFLETWGAGRASQESLTESYRSIYPQERYHTILSWRGEGGFFKNEEQVFAGHLIESQEWLRQCVLEV</sequence>
<dbReference type="PANTHER" id="PTHR34351:SF1">
    <property type="entry name" value="SLR1927 PROTEIN"/>
    <property type="match status" value="1"/>
</dbReference>
<dbReference type="Proteomes" id="UP000294613">
    <property type="component" value="Unassembled WGS sequence"/>
</dbReference>
<evidence type="ECO:0000256" key="1">
    <source>
        <dbReference type="SAM" id="Phobius"/>
    </source>
</evidence>
<feature type="transmembrane region" description="Helical" evidence="1">
    <location>
        <begin position="29"/>
        <end position="51"/>
    </location>
</feature>
<dbReference type="EMBL" id="BHEO01000002">
    <property type="protein sequence ID" value="GBU04477.1"/>
    <property type="molecule type" value="Genomic_DNA"/>
</dbReference>
<keyword evidence="1" id="KW-1133">Transmembrane helix</keyword>
<proteinExistence type="predicted"/>
<keyword evidence="6" id="KW-1185">Reference proteome</keyword>
<dbReference type="InterPro" id="IPR002881">
    <property type="entry name" value="DUF58"/>
</dbReference>
<protein>
    <submittedName>
        <fullName evidence="4">Uncharacterized protein DUF58</fullName>
    </submittedName>
</protein>
<name>A0A4R3JPK9_9FIRM</name>
<evidence type="ECO:0000313" key="4">
    <source>
        <dbReference type="EMBL" id="TCS68480.1"/>
    </source>
</evidence>